<dbReference type="PANTHER" id="PTHR12811">
    <property type="entry name" value="VACUOLAR PROTEIN SORTING VPS16"/>
    <property type="match status" value="1"/>
</dbReference>
<protein>
    <recommendedName>
        <fullName evidence="2 3">Vacuolar protein sorting-associated protein 16 homolog</fullName>
    </recommendedName>
</protein>
<keyword evidence="3" id="KW-0458">Lysosome</keyword>
<dbReference type="InterPro" id="IPR038132">
    <property type="entry name" value="Vps16_C_sf"/>
</dbReference>
<keyword evidence="3" id="KW-0967">Endosome</keyword>
<keyword evidence="7" id="KW-1185">Reference proteome</keyword>
<dbReference type="PANTHER" id="PTHR12811:SF0">
    <property type="entry name" value="VACUOLAR PROTEIN SORTING-ASSOCIATED PROTEIN 16 HOMOLOG"/>
    <property type="match status" value="1"/>
</dbReference>
<dbReference type="PIRSF" id="PIRSF007949">
    <property type="entry name" value="VPS16"/>
    <property type="match status" value="1"/>
</dbReference>
<dbReference type="Proteomes" id="UP000078046">
    <property type="component" value="Unassembled WGS sequence"/>
</dbReference>
<dbReference type="OrthoDB" id="1792at2759"/>
<dbReference type="InterPro" id="IPR006925">
    <property type="entry name" value="Vps16_C"/>
</dbReference>
<dbReference type="GO" id="GO:0033263">
    <property type="term" value="C:CORVET complex"/>
    <property type="evidence" value="ECO:0007669"/>
    <property type="project" value="UniProtKB-UniRule"/>
</dbReference>
<feature type="domain" description="Vps16 C-terminal" evidence="4">
    <location>
        <begin position="453"/>
        <end position="752"/>
    </location>
</feature>
<dbReference type="GO" id="GO:0006886">
    <property type="term" value="P:intracellular protein transport"/>
    <property type="evidence" value="ECO:0007669"/>
    <property type="project" value="InterPro"/>
</dbReference>
<accession>A0A177B1L4</accession>
<comment type="similarity">
    <text evidence="1 3">Belongs to the VPS16 family.</text>
</comment>
<comment type="caution">
    <text evidence="6">The sequence shown here is derived from an EMBL/GenBank/DDBJ whole genome shotgun (WGS) entry which is preliminary data.</text>
</comment>
<gene>
    <name evidence="6" type="ORF">A3Q56_04092</name>
</gene>
<evidence type="ECO:0000313" key="7">
    <source>
        <dbReference type="Proteomes" id="UP000078046"/>
    </source>
</evidence>
<dbReference type="GO" id="GO:0042144">
    <property type="term" value="P:vacuole fusion, non-autophagic"/>
    <property type="evidence" value="ECO:0007669"/>
    <property type="project" value="TreeGrafter"/>
</dbReference>
<dbReference type="InterPro" id="IPR016534">
    <property type="entry name" value="VPS16"/>
</dbReference>
<comment type="subcellular location">
    <subcellularLocation>
        <location evidence="3">Late endosome membrane</location>
        <topology evidence="3">Peripheral membrane protein</topology>
        <orientation evidence="3">Cytoplasmic side</orientation>
    </subcellularLocation>
    <subcellularLocation>
        <location evidence="3">Lysosome membrane</location>
        <topology evidence="3">Peripheral membrane protein</topology>
        <orientation evidence="3">Cytoplasmic side</orientation>
    </subcellularLocation>
    <text evidence="3">Cytoplasmic, peripheral membrane protein associated with late endosomes/lysosomes.</text>
</comment>
<keyword evidence="3" id="KW-0813">Transport</keyword>
<dbReference type="Pfam" id="PF04840">
    <property type="entry name" value="Vps16_C"/>
    <property type="match status" value="1"/>
</dbReference>
<dbReference type="GO" id="GO:0016197">
    <property type="term" value="P:endosomal transport"/>
    <property type="evidence" value="ECO:0007669"/>
    <property type="project" value="TreeGrafter"/>
</dbReference>
<comment type="function">
    <text evidence="3">Plays a role in vesicle-mediated protein trafficking to lysosomal compartments including the endocytic membrane transport and autophagic pathways. Believed to act as a core component of the putative HOPS and CORVET endosomal tethering complexes.</text>
</comment>
<dbReference type="EMBL" id="LWCA01000504">
    <property type="protein sequence ID" value="OAF68155.1"/>
    <property type="molecule type" value="Genomic_DNA"/>
</dbReference>
<proteinExistence type="inferred from homology"/>
<evidence type="ECO:0000259" key="5">
    <source>
        <dbReference type="Pfam" id="PF04841"/>
    </source>
</evidence>
<evidence type="ECO:0000256" key="2">
    <source>
        <dbReference type="ARBA" id="ARBA00017947"/>
    </source>
</evidence>
<reference evidence="6 7" key="1">
    <citation type="submission" date="2016-04" db="EMBL/GenBank/DDBJ databases">
        <title>The genome of Intoshia linei affirms orthonectids as highly simplified spiralians.</title>
        <authorList>
            <person name="Mikhailov K.V."/>
            <person name="Slusarev G.S."/>
            <person name="Nikitin M.A."/>
            <person name="Logacheva M.D."/>
            <person name="Penin A."/>
            <person name="Aleoshin V."/>
            <person name="Panchin Y.V."/>
        </authorList>
    </citation>
    <scope>NUCLEOTIDE SEQUENCE [LARGE SCALE GENOMIC DNA]</scope>
    <source>
        <strain evidence="6">Intl2013</strain>
        <tissue evidence="6">Whole animal</tissue>
    </source>
</reference>
<sequence length="769" mass="89261">MENAIKLGKSYYENRILYKYPLLIDFSKYRVVLSPNGGCLAFIYKDFFVYDNDSKKMPVKIRVATASLKLISCFTINTYQLVDFGFTLNETLLLIQKDGAVLTFSVHGTMLHNFTFGSIVENEIIDECKITYFGNKCNIGVITMKKSILYCEDVENIRIHRFLAAKRAVEKCVQWIAFRYNNQQLIAVYAQNNEIYRLDSISTTPELIEVDFKNTSIVSLKISNDQTLTVVYSIDCNLWILSADFKTHYKTIPLKEESLPIDFVWCGSETIVLHYIDHILYVSQKYKFSEPINTQVLLFQDIDCIRILYTNQYKLFEKMKAELVEVLLEKSTSASGQLYRAYNMYEEKDAHFTLELASLSSADIIKAITICLQAANYCHDMQVHKRLVKTARLGMKFCSVNSAEEIKDTCIQLRILNVTRNADIKNIKNDEVLSKALIKSFKETGMIIDACYKVAKHAKKIKRIQLSNMLMEHLPDSEIKVNFFLEEHRIDDAIHEALFSGNTFIVGDITFKLREMITFVQFLNIMTKKQIIYSFFRYICFHIEFDMLETLYDQADNHDKLARIICNNYNNMPYEKKTEVLVKLQSLFTKSKQLLYHDVSVVYANQERTLLSKQQQYEKDYSGDFVGLPVFDTLVELLRHGAQSEAKNLKNRFKLSDKSFFIIKITLFALSNQWGEVEKFSCKSSYLETIINICIKYGNIDTTKILISNLNDPKTCIKYYLKAGFYEDAAMVAYKASNKSYLQHIMGFSNLFNNNHENIRDFIDKLMDS</sequence>
<keyword evidence="3" id="KW-0653">Protein transport</keyword>
<dbReference type="GO" id="GO:0031902">
    <property type="term" value="C:late endosome membrane"/>
    <property type="evidence" value="ECO:0007669"/>
    <property type="project" value="UniProtKB-SubCell"/>
</dbReference>
<evidence type="ECO:0000259" key="4">
    <source>
        <dbReference type="Pfam" id="PF04840"/>
    </source>
</evidence>
<evidence type="ECO:0000313" key="6">
    <source>
        <dbReference type="EMBL" id="OAF68155.1"/>
    </source>
</evidence>
<dbReference type="InterPro" id="IPR036322">
    <property type="entry name" value="WD40_repeat_dom_sf"/>
</dbReference>
<organism evidence="6 7">
    <name type="scientific">Intoshia linei</name>
    <dbReference type="NCBI Taxonomy" id="1819745"/>
    <lineage>
        <taxon>Eukaryota</taxon>
        <taxon>Metazoa</taxon>
        <taxon>Spiralia</taxon>
        <taxon>Lophotrochozoa</taxon>
        <taxon>Mesozoa</taxon>
        <taxon>Orthonectida</taxon>
        <taxon>Rhopaluridae</taxon>
        <taxon>Intoshia</taxon>
    </lineage>
</organism>
<evidence type="ECO:0000256" key="3">
    <source>
        <dbReference type="PIRNR" id="PIRNR007949"/>
    </source>
</evidence>
<dbReference type="Gene3D" id="1.10.150.780">
    <property type="entry name" value="Vps16, C-terminal region"/>
    <property type="match status" value="1"/>
</dbReference>
<dbReference type="GO" id="GO:0030897">
    <property type="term" value="C:HOPS complex"/>
    <property type="evidence" value="ECO:0007669"/>
    <property type="project" value="UniProtKB-UniRule"/>
</dbReference>
<dbReference type="GO" id="GO:0005765">
    <property type="term" value="C:lysosomal membrane"/>
    <property type="evidence" value="ECO:0007669"/>
    <property type="project" value="UniProtKB-SubCell"/>
</dbReference>
<keyword evidence="3" id="KW-0472">Membrane</keyword>
<feature type="domain" description="Vps16 N-terminal" evidence="5">
    <location>
        <begin position="5"/>
        <end position="402"/>
    </location>
</feature>
<dbReference type="SUPFAM" id="SSF50978">
    <property type="entry name" value="WD40 repeat-like"/>
    <property type="match status" value="1"/>
</dbReference>
<evidence type="ECO:0000256" key="1">
    <source>
        <dbReference type="ARBA" id="ARBA00009250"/>
    </source>
</evidence>
<name>A0A177B1L4_9BILA</name>
<dbReference type="AlphaFoldDB" id="A0A177B1L4"/>
<dbReference type="GO" id="GO:0003779">
    <property type="term" value="F:actin binding"/>
    <property type="evidence" value="ECO:0007669"/>
    <property type="project" value="TreeGrafter"/>
</dbReference>
<dbReference type="Pfam" id="PF04841">
    <property type="entry name" value="Vps16_N"/>
    <property type="match status" value="1"/>
</dbReference>
<dbReference type="InterPro" id="IPR006926">
    <property type="entry name" value="Vps16_N"/>
</dbReference>